<comment type="caution">
    <text evidence="1">The sequence shown here is derived from an EMBL/GenBank/DDBJ whole genome shotgun (WGS) entry which is preliminary data.</text>
</comment>
<dbReference type="EMBL" id="BKCJ011150640">
    <property type="protein sequence ID" value="GFC94759.1"/>
    <property type="molecule type" value="Genomic_DNA"/>
</dbReference>
<feature type="non-terminal residue" evidence="1">
    <location>
        <position position="1"/>
    </location>
</feature>
<reference evidence="1" key="1">
    <citation type="journal article" date="2019" name="Sci. Rep.">
        <title>Draft genome of Tanacetum cinerariifolium, the natural source of mosquito coil.</title>
        <authorList>
            <person name="Yamashiro T."/>
            <person name="Shiraishi A."/>
            <person name="Satake H."/>
            <person name="Nakayama K."/>
        </authorList>
    </citation>
    <scope>NUCLEOTIDE SEQUENCE</scope>
</reference>
<sequence length="64" mass="7365">AKDKGKGIMVEPEKPLKKKDQIAFDKEVARKLEAQIKAKMEEEKRIAREKDEANIALIAEWDDV</sequence>
<protein>
    <submittedName>
        <fullName evidence="1">Uncharacterized protein</fullName>
    </submittedName>
</protein>
<accession>A0A699SAW0</accession>
<evidence type="ECO:0000313" key="1">
    <source>
        <dbReference type="EMBL" id="GFC94759.1"/>
    </source>
</evidence>
<proteinExistence type="predicted"/>
<organism evidence="1">
    <name type="scientific">Tanacetum cinerariifolium</name>
    <name type="common">Dalmatian daisy</name>
    <name type="synonym">Chrysanthemum cinerariifolium</name>
    <dbReference type="NCBI Taxonomy" id="118510"/>
    <lineage>
        <taxon>Eukaryota</taxon>
        <taxon>Viridiplantae</taxon>
        <taxon>Streptophyta</taxon>
        <taxon>Embryophyta</taxon>
        <taxon>Tracheophyta</taxon>
        <taxon>Spermatophyta</taxon>
        <taxon>Magnoliopsida</taxon>
        <taxon>eudicotyledons</taxon>
        <taxon>Gunneridae</taxon>
        <taxon>Pentapetalae</taxon>
        <taxon>asterids</taxon>
        <taxon>campanulids</taxon>
        <taxon>Asterales</taxon>
        <taxon>Asteraceae</taxon>
        <taxon>Asteroideae</taxon>
        <taxon>Anthemideae</taxon>
        <taxon>Anthemidinae</taxon>
        <taxon>Tanacetum</taxon>
    </lineage>
</organism>
<gene>
    <name evidence="1" type="ORF">Tci_866729</name>
</gene>
<name>A0A699SAW0_TANCI</name>
<dbReference type="AlphaFoldDB" id="A0A699SAW0"/>